<gene>
    <name evidence="1" type="ORF">PLANPX_6095</name>
</gene>
<name>A0A5K7XNN2_9BACT</name>
<sequence length="46" mass="4904">MNAPRRNLAQRSLSSPTGFAGDFFPGIPPEFFVRAAGAILPSATIR</sequence>
<dbReference type="KEGG" id="lpav:PLANPX_6095"/>
<dbReference type="Proteomes" id="UP000326837">
    <property type="component" value="Chromosome"/>
</dbReference>
<evidence type="ECO:0000313" key="2">
    <source>
        <dbReference type="Proteomes" id="UP000326837"/>
    </source>
</evidence>
<dbReference type="AlphaFoldDB" id="A0A5K7XNN2"/>
<keyword evidence="2" id="KW-1185">Reference proteome</keyword>
<accession>A0A5K7XNN2</accession>
<protein>
    <submittedName>
        <fullName evidence="1">Uncharacterized protein</fullName>
    </submittedName>
</protein>
<reference evidence="2" key="1">
    <citation type="submission" date="2019-10" db="EMBL/GenBank/DDBJ databases">
        <title>Lacipirellula parvula gen. nov., sp. nov., representing a lineage of planctomycetes widespread in freshwater anoxic habitats, and description of the family Lacipirellulaceae.</title>
        <authorList>
            <person name="Dedysh S.N."/>
            <person name="Kulichevskaya I.S."/>
            <person name="Beletsky A.V."/>
            <person name="Rakitin A.L."/>
            <person name="Mardanov A.V."/>
            <person name="Ivanova A.A."/>
            <person name="Saltykova V.X."/>
            <person name="Rijpstra W.I.C."/>
            <person name="Sinninghe Damste J.S."/>
            <person name="Ravin N.V."/>
        </authorList>
    </citation>
    <scope>NUCLEOTIDE SEQUENCE [LARGE SCALE GENOMIC DNA]</scope>
    <source>
        <strain evidence="2">PX69</strain>
    </source>
</reference>
<proteinExistence type="predicted"/>
<evidence type="ECO:0000313" key="1">
    <source>
        <dbReference type="EMBL" id="BBO36483.1"/>
    </source>
</evidence>
<organism evidence="1 2">
    <name type="scientific">Lacipirellula parvula</name>
    <dbReference type="NCBI Taxonomy" id="2650471"/>
    <lineage>
        <taxon>Bacteria</taxon>
        <taxon>Pseudomonadati</taxon>
        <taxon>Planctomycetota</taxon>
        <taxon>Planctomycetia</taxon>
        <taxon>Pirellulales</taxon>
        <taxon>Lacipirellulaceae</taxon>
        <taxon>Lacipirellula</taxon>
    </lineage>
</organism>
<dbReference type="EMBL" id="AP021861">
    <property type="protein sequence ID" value="BBO36483.1"/>
    <property type="molecule type" value="Genomic_DNA"/>
</dbReference>